<protein>
    <submittedName>
        <fullName evidence="2">Uncharacterized protein</fullName>
    </submittedName>
</protein>
<dbReference type="Pfam" id="PF03385">
    <property type="entry name" value="STELLO"/>
    <property type="match status" value="1"/>
</dbReference>
<evidence type="ECO:0000313" key="2">
    <source>
        <dbReference type="EMBL" id="EFO99725.1"/>
    </source>
</evidence>
<evidence type="ECO:0000256" key="1">
    <source>
        <dbReference type="SAM" id="MobiDB-lite"/>
    </source>
</evidence>
<gene>
    <name evidence="2" type="ORF">CRE_18500</name>
</gene>
<accession>E3LKZ2</accession>
<feature type="compositionally biased region" description="Basic and acidic residues" evidence="1">
    <location>
        <begin position="1"/>
        <end position="17"/>
    </location>
</feature>
<keyword evidence="3" id="KW-1185">Reference proteome</keyword>
<dbReference type="HOGENOM" id="CLU_1679571_0_0_1"/>
<reference evidence="2" key="1">
    <citation type="submission" date="2007-07" db="EMBL/GenBank/DDBJ databases">
        <title>PCAP assembly of the Caenorhabditis remanei genome.</title>
        <authorList>
            <consortium name="The Caenorhabditis remanei Sequencing Consortium"/>
            <person name="Wilson R.K."/>
        </authorList>
    </citation>
    <scope>NUCLEOTIDE SEQUENCE [LARGE SCALE GENOMIC DNA]</scope>
    <source>
        <strain evidence="2">PB4641</strain>
    </source>
</reference>
<feature type="compositionally biased region" description="Basic and acidic residues" evidence="1">
    <location>
        <begin position="38"/>
        <end position="83"/>
    </location>
</feature>
<proteinExistence type="predicted"/>
<dbReference type="Proteomes" id="UP000008281">
    <property type="component" value="Unassembled WGS sequence"/>
</dbReference>
<dbReference type="InParanoid" id="E3LKZ2"/>
<name>E3LKZ2_CAERE</name>
<dbReference type="InterPro" id="IPR005049">
    <property type="entry name" value="STL-like"/>
</dbReference>
<dbReference type="AlphaFoldDB" id="E3LKZ2"/>
<evidence type="ECO:0000313" key="3">
    <source>
        <dbReference type="Proteomes" id="UP000008281"/>
    </source>
</evidence>
<sequence length="157" mass="19199">MAENRQRFDQRMDDARRQVGLPPSGFSADLESQNYQIGREERERREEAEHQKRLEKIRAESREKRERIRRLNDESEREENRRLRMEREVQFRNAHDYLKDFKDEKQVYEDPGKIIEFLDNWNCSMGVNVEDCMTLLAEVLVYGEKKIPDYSHRFWKT</sequence>
<dbReference type="PANTHER" id="PTHR31362:SF0">
    <property type="entry name" value="EXOSTOSIN DOMAIN-CONTAINING PROTEIN-RELATED"/>
    <property type="match status" value="1"/>
</dbReference>
<feature type="region of interest" description="Disordered" evidence="1">
    <location>
        <begin position="1"/>
        <end position="83"/>
    </location>
</feature>
<dbReference type="PANTHER" id="PTHR31362">
    <property type="entry name" value="GLYCOSYLTRANSFERASE STELLO1-RELATED"/>
    <property type="match status" value="1"/>
</dbReference>
<dbReference type="OrthoDB" id="6045904at2759"/>
<organism evidence="3">
    <name type="scientific">Caenorhabditis remanei</name>
    <name type="common">Caenorhabditis vulgaris</name>
    <dbReference type="NCBI Taxonomy" id="31234"/>
    <lineage>
        <taxon>Eukaryota</taxon>
        <taxon>Metazoa</taxon>
        <taxon>Ecdysozoa</taxon>
        <taxon>Nematoda</taxon>
        <taxon>Chromadorea</taxon>
        <taxon>Rhabditida</taxon>
        <taxon>Rhabditina</taxon>
        <taxon>Rhabditomorpha</taxon>
        <taxon>Rhabditoidea</taxon>
        <taxon>Rhabditidae</taxon>
        <taxon>Peloderinae</taxon>
        <taxon>Caenorhabditis</taxon>
    </lineage>
</organism>
<dbReference type="EMBL" id="DS268410">
    <property type="protein sequence ID" value="EFO99725.1"/>
    <property type="molecule type" value="Genomic_DNA"/>
</dbReference>